<protein>
    <submittedName>
        <fullName evidence="2">Uncharacterized protein</fullName>
    </submittedName>
</protein>
<gene>
    <name evidence="2" type="ORF">M431DRAFT_489637</name>
</gene>
<proteinExistence type="predicted"/>
<reference evidence="2 3" key="1">
    <citation type="submission" date="2016-07" db="EMBL/GenBank/DDBJ databases">
        <title>Multiple horizontal gene transfer events from other fungi enriched the ability of initially mycotrophic Trichoderma (Ascomycota) to feed on dead plant biomass.</title>
        <authorList>
            <consortium name="DOE Joint Genome Institute"/>
            <person name="Aerts A."/>
            <person name="Atanasova L."/>
            <person name="Chenthamara K."/>
            <person name="Zhang J."/>
            <person name="Grujic M."/>
            <person name="Henrissat B."/>
            <person name="Kuo A."/>
            <person name="Salamov A."/>
            <person name="Lipzen A."/>
            <person name="Labutti K."/>
            <person name="Barry K."/>
            <person name="Miao Y."/>
            <person name="Rahimi M.J."/>
            <person name="Shen Q."/>
            <person name="Grigoriev I.V."/>
            <person name="Kubicek C.P."/>
            <person name="Druzhinina I.S."/>
        </authorList>
    </citation>
    <scope>NUCLEOTIDE SEQUENCE [LARGE SCALE GENOMIC DNA]</scope>
    <source>
        <strain evidence="2 3">CBS 226.95</strain>
    </source>
</reference>
<sequence>MVEMSPGKASMDGNPASRRTGRAVSGNPQQHQYWTLLDIGLWSLDATEVLVGCALLRSERRAALHVSGDALRASQSFAARTA</sequence>
<dbReference type="EMBL" id="KZ679675">
    <property type="protein sequence ID" value="PTB60850.1"/>
    <property type="molecule type" value="Genomic_DNA"/>
</dbReference>
<evidence type="ECO:0000313" key="2">
    <source>
        <dbReference type="EMBL" id="PTB60850.1"/>
    </source>
</evidence>
<accession>A0A2T4AUV0</accession>
<evidence type="ECO:0000313" key="3">
    <source>
        <dbReference type="Proteomes" id="UP000241690"/>
    </source>
</evidence>
<dbReference type="AlphaFoldDB" id="A0A2T4AUV0"/>
<organism evidence="2 3">
    <name type="scientific">Trichoderma harzianum CBS 226.95</name>
    <dbReference type="NCBI Taxonomy" id="983964"/>
    <lineage>
        <taxon>Eukaryota</taxon>
        <taxon>Fungi</taxon>
        <taxon>Dikarya</taxon>
        <taxon>Ascomycota</taxon>
        <taxon>Pezizomycotina</taxon>
        <taxon>Sordariomycetes</taxon>
        <taxon>Hypocreomycetidae</taxon>
        <taxon>Hypocreales</taxon>
        <taxon>Hypocreaceae</taxon>
        <taxon>Trichoderma</taxon>
    </lineage>
</organism>
<feature type="region of interest" description="Disordered" evidence="1">
    <location>
        <begin position="1"/>
        <end position="26"/>
    </location>
</feature>
<name>A0A2T4AUV0_TRIHA</name>
<dbReference type="RefSeq" id="XP_024780527.1">
    <property type="nucleotide sequence ID" value="XM_024916704.1"/>
</dbReference>
<keyword evidence="3" id="KW-1185">Reference proteome</keyword>
<dbReference type="Proteomes" id="UP000241690">
    <property type="component" value="Unassembled WGS sequence"/>
</dbReference>
<dbReference type="GeneID" id="36625273"/>
<evidence type="ECO:0000256" key="1">
    <source>
        <dbReference type="SAM" id="MobiDB-lite"/>
    </source>
</evidence>